<keyword evidence="1" id="KW-1133">Transmembrane helix</keyword>
<proteinExistence type="predicted"/>
<feature type="transmembrane region" description="Helical" evidence="1">
    <location>
        <begin position="48"/>
        <end position="74"/>
    </location>
</feature>
<dbReference type="KEGG" id="salx:SALLE_v1c04900"/>
<reference evidence="2 3" key="1">
    <citation type="submission" date="2018-07" db="EMBL/GenBank/DDBJ databases">
        <title>Complete genome sequence of Spiroplasma alleghenense PLHS-1 (ATCC 51752).</title>
        <authorList>
            <person name="Chou L."/>
            <person name="Lee T.-Y."/>
            <person name="Tsai Y.-M."/>
            <person name="Kuo C.-H."/>
        </authorList>
    </citation>
    <scope>NUCLEOTIDE SEQUENCE [LARGE SCALE GENOMIC DNA]</scope>
    <source>
        <strain evidence="2 3">PLHS-1</strain>
    </source>
</reference>
<dbReference type="EMBL" id="CP031376">
    <property type="protein sequence ID" value="AXK51164.1"/>
    <property type="molecule type" value="Genomic_DNA"/>
</dbReference>
<evidence type="ECO:0000313" key="3">
    <source>
        <dbReference type="Proteomes" id="UP000254792"/>
    </source>
</evidence>
<keyword evidence="3" id="KW-1185">Reference proteome</keyword>
<keyword evidence="1" id="KW-0812">Transmembrane</keyword>
<feature type="transmembrane region" description="Helical" evidence="1">
    <location>
        <begin position="170"/>
        <end position="192"/>
    </location>
</feature>
<keyword evidence="1" id="KW-0472">Membrane</keyword>
<dbReference type="RefSeq" id="WP_162807937.1">
    <property type="nucleotide sequence ID" value="NZ_CP031376.1"/>
</dbReference>
<protein>
    <submittedName>
        <fullName evidence="2">Uncharacterized protein</fullName>
    </submittedName>
</protein>
<sequence>MNNKYIWAFENKTVKSIFILSILQGIFLILISPIIFTTPELFKINSLILFLSFIHISFLYSFIPLFLGIMMIVFSAKMTKINVKDKSMTDMDVNLEKELPQTISKSSSFLSILITVNLISLIFILIWFLKLLAIDTYFQSKAIELGYDYGVVFWGSNILKNASISTSLRIAINFISVLPFLIIPIFTVVFSFKVLSKVKENPLELFKSDFIKSTKKMMTSEDIIKKSELEKEKANKFSNKKSDLTNNGKISDFKNFNQRMADEKNHWDDLTKVDGLEVNLNNDISELESLDYNLKNKCEIFFKKAIQVFEKGGNTNNDMYKKFRVTYSALIDNSLDHKLDQVENSINDYIKFTSEADLKFINKIEDLMRNNSGFFSSYSEILYTLISKYKNSLEKWELLEAEVAIEQIFAIALNYQNLIAKVGFCIKHRLVNNFDSIEKENNLITKLDFARDNKKFSTYKLICEETILLMSPIKEKLKKFIEELS</sequence>
<feature type="transmembrane region" description="Helical" evidence="1">
    <location>
        <begin position="109"/>
        <end position="129"/>
    </location>
</feature>
<evidence type="ECO:0000256" key="1">
    <source>
        <dbReference type="SAM" id="Phobius"/>
    </source>
</evidence>
<name>A0A345Z3I5_9MOLU</name>
<dbReference type="Proteomes" id="UP000254792">
    <property type="component" value="Chromosome"/>
</dbReference>
<feature type="transmembrane region" description="Helical" evidence="1">
    <location>
        <begin position="16"/>
        <end position="36"/>
    </location>
</feature>
<gene>
    <name evidence="2" type="ORF">SALLE_v1c04900</name>
</gene>
<dbReference type="AlphaFoldDB" id="A0A345Z3I5"/>
<evidence type="ECO:0000313" key="2">
    <source>
        <dbReference type="EMBL" id="AXK51164.1"/>
    </source>
</evidence>
<accession>A0A345Z3I5</accession>
<organism evidence="2 3">
    <name type="scientific">Spiroplasma alleghenense</name>
    <dbReference type="NCBI Taxonomy" id="216931"/>
    <lineage>
        <taxon>Bacteria</taxon>
        <taxon>Bacillati</taxon>
        <taxon>Mycoplasmatota</taxon>
        <taxon>Mollicutes</taxon>
        <taxon>Entomoplasmatales</taxon>
        <taxon>Spiroplasmataceae</taxon>
        <taxon>Spiroplasma</taxon>
    </lineage>
</organism>